<gene>
    <name evidence="2" type="ORF">GAP48_12205</name>
</gene>
<accession>A0A6I0LI31</accession>
<name>A0A6I0LI31_BACUN</name>
<evidence type="ECO:0008006" key="4">
    <source>
        <dbReference type="Google" id="ProtNLM"/>
    </source>
</evidence>
<feature type="transmembrane region" description="Helical" evidence="1">
    <location>
        <begin position="30"/>
        <end position="47"/>
    </location>
</feature>
<feature type="transmembrane region" description="Helical" evidence="1">
    <location>
        <begin position="336"/>
        <end position="355"/>
    </location>
</feature>
<feature type="transmembrane region" description="Helical" evidence="1">
    <location>
        <begin position="182"/>
        <end position="204"/>
    </location>
</feature>
<protein>
    <recommendedName>
        <fullName evidence="4">O-antigen ligase domain-containing protein</fullName>
    </recommendedName>
</protein>
<feature type="transmembrane region" description="Helical" evidence="1">
    <location>
        <begin position="126"/>
        <end position="144"/>
    </location>
</feature>
<evidence type="ECO:0000256" key="1">
    <source>
        <dbReference type="SAM" id="Phobius"/>
    </source>
</evidence>
<keyword evidence="1" id="KW-0472">Membrane</keyword>
<feature type="transmembrane region" description="Helical" evidence="1">
    <location>
        <begin position="87"/>
        <end position="106"/>
    </location>
</feature>
<feature type="transmembrane region" description="Helical" evidence="1">
    <location>
        <begin position="7"/>
        <end position="24"/>
    </location>
</feature>
<reference evidence="2 3" key="1">
    <citation type="journal article" date="2019" name="Nat. Med.">
        <title>A library of human gut bacterial isolates paired with longitudinal multiomics data enables mechanistic microbiome research.</title>
        <authorList>
            <person name="Poyet M."/>
            <person name="Groussin M."/>
            <person name="Gibbons S.M."/>
            <person name="Avila-Pacheco J."/>
            <person name="Jiang X."/>
            <person name="Kearney S.M."/>
            <person name="Perrotta A.R."/>
            <person name="Berdy B."/>
            <person name="Zhao S."/>
            <person name="Lieberman T.D."/>
            <person name="Swanson P.K."/>
            <person name="Smith M."/>
            <person name="Roesemann S."/>
            <person name="Alexander J.E."/>
            <person name="Rich S.A."/>
            <person name="Livny J."/>
            <person name="Vlamakis H."/>
            <person name="Clish C."/>
            <person name="Bullock K."/>
            <person name="Deik A."/>
            <person name="Scott J."/>
            <person name="Pierce K.A."/>
            <person name="Xavier R.J."/>
            <person name="Alm E.J."/>
        </authorList>
    </citation>
    <scope>NUCLEOTIDE SEQUENCE [LARGE SCALE GENOMIC DNA]</scope>
    <source>
        <strain evidence="2 3">BIOML-A3</strain>
    </source>
</reference>
<evidence type="ECO:0000313" key="2">
    <source>
        <dbReference type="EMBL" id="KAB4252640.1"/>
    </source>
</evidence>
<feature type="transmembrane region" description="Helical" evidence="1">
    <location>
        <begin position="298"/>
        <end position="316"/>
    </location>
</feature>
<feature type="transmembrane region" description="Helical" evidence="1">
    <location>
        <begin position="150"/>
        <end position="170"/>
    </location>
</feature>
<keyword evidence="1" id="KW-0812">Transmembrane</keyword>
<keyword evidence="1" id="KW-1133">Transmembrane helix</keyword>
<feature type="transmembrane region" description="Helical" evidence="1">
    <location>
        <begin position="395"/>
        <end position="411"/>
    </location>
</feature>
<feature type="transmembrane region" description="Helical" evidence="1">
    <location>
        <begin position="59"/>
        <end position="81"/>
    </location>
</feature>
<dbReference type="AlphaFoldDB" id="A0A6I0LI31"/>
<proteinExistence type="predicted"/>
<feature type="transmembrane region" description="Helical" evidence="1">
    <location>
        <begin position="224"/>
        <end position="246"/>
    </location>
</feature>
<dbReference type="EMBL" id="WCTJ01000018">
    <property type="protein sequence ID" value="KAB4252640.1"/>
    <property type="molecule type" value="Genomic_DNA"/>
</dbReference>
<sequence length="427" mass="49494">MKQKRKIIYFIFYWLLFSGTFFKFVYSHEILAIVPDILVFYLLFSKSDKKNKVKAIKPYVGRYVPNIIGAFLLITTLSSIINMSGLLSYLWGLRMFLRYLGLFYLVTGTFKMKDVEKVKNWLYKAYYINLAVIGIQFFLLNINGDAISGIFSSNGGIVAYIFITSFIFTGDYCQKRLKLSRYCILMGAMLFIAVVAEIKLLYFVVPLCFYAGYTVYKKFSMSHIVTIVVLYFSLIPLMTSIMSLYYDEAYVNQVFDSEYIENETSHAYGFAEGIGFNRNTCVAMCSDNILQDDLHKTIGYGLGSGSASTTFSTWIYKIHKRTTYHYFTASYVMVEGGWSGLILYLSIFVALLYRYWKVYKRTKDNIVKYWSGLGMLLSGVIYINLWYNAFPYTDGYLYYFMWALCFVGIKYRNQEIASKACSTQNLN</sequence>
<dbReference type="RefSeq" id="WP_151881695.1">
    <property type="nucleotide sequence ID" value="NZ_WCTH01000029.1"/>
</dbReference>
<dbReference type="Proteomes" id="UP000487989">
    <property type="component" value="Unassembled WGS sequence"/>
</dbReference>
<organism evidence="2 3">
    <name type="scientific">Bacteroides uniformis</name>
    <dbReference type="NCBI Taxonomy" id="820"/>
    <lineage>
        <taxon>Bacteria</taxon>
        <taxon>Pseudomonadati</taxon>
        <taxon>Bacteroidota</taxon>
        <taxon>Bacteroidia</taxon>
        <taxon>Bacteroidales</taxon>
        <taxon>Bacteroidaceae</taxon>
        <taxon>Bacteroides</taxon>
    </lineage>
</organism>
<comment type="caution">
    <text evidence="2">The sequence shown here is derived from an EMBL/GenBank/DDBJ whole genome shotgun (WGS) entry which is preliminary data.</text>
</comment>
<feature type="transmembrane region" description="Helical" evidence="1">
    <location>
        <begin position="367"/>
        <end position="389"/>
    </location>
</feature>
<evidence type="ECO:0000313" key="3">
    <source>
        <dbReference type="Proteomes" id="UP000487989"/>
    </source>
</evidence>